<protein>
    <submittedName>
        <fullName evidence="1">Uncharacterized protein</fullName>
    </submittedName>
</protein>
<dbReference type="Proteomes" id="UP001489719">
    <property type="component" value="Unassembled WGS sequence"/>
</dbReference>
<gene>
    <name evidence="1" type="ORF">V1517DRAFT_56424</name>
</gene>
<sequence>MTGFAWGNLYDPPTAKLFCTRGHPIDGPWTDAFIDDPKRPFELGSGYAGSSFTTRYLELR</sequence>
<comment type="caution">
    <text evidence="1">The sequence shown here is derived from an EMBL/GenBank/DDBJ whole genome shotgun (WGS) entry which is preliminary data.</text>
</comment>
<proteinExistence type="predicted"/>
<dbReference type="EMBL" id="MU970207">
    <property type="protein sequence ID" value="KAK9319248.1"/>
    <property type="molecule type" value="Genomic_DNA"/>
</dbReference>
<evidence type="ECO:0000313" key="2">
    <source>
        <dbReference type="Proteomes" id="UP001489719"/>
    </source>
</evidence>
<keyword evidence="2" id="KW-1185">Reference proteome</keyword>
<name>A0ACC3TDR4_9ASCO</name>
<evidence type="ECO:0000313" key="1">
    <source>
        <dbReference type="EMBL" id="KAK9319248.1"/>
    </source>
</evidence>
<reference evidence="2" key="1">
    <citation type="journal article" date="2024" name="Front. Bioeng. Biotechnol.">
        <title>Genome-scale model development and genomic sequencing of the oleaginous clade Lipomyces.</title>
        <authorList>
            <person name="Czajka J.J."/>
            <person name="Han Y."/>
            <person name="Kim J."/>
            <person name="Mondo S.J."/>
            <person name="Hofstad B.A."/>
            <person name="Robles A."/>
            <person name="Haridas S."/>
            <person name="Riley R."/>
            <person name="LaButti K."/>
            <person name="Pangilinan J."/>
            <person name="Andreopoulos W."/>
            <person name="Lipzen A."/>
            <person name="Yan J."/>
            <person name="Wang M."/>
            <person name="Ng V."/>
            <person name="Grigoriev I.V."/>
            <person name="Spatafora J.W."/>
            <person name="Magnuson J.K."/>
            <person name="Baker S.E."/>
            <person name="Pomraning K.R."/>
        </authorList>
    </citation>
    <scope>NUCLEOTIDE SEQUENCE [LARGE SCALE GENOMIC DNA]</scope>
    <source>
        <strain evidence="2">CBS 10300</strain>
    </source>
</reference>
<organism evidence="1 2">
    <name type="scientific">Lipomyces orientalis</name>
    <dbReference type="NCBI Taxonomy" id="1233043"/>
    <lineage>
        <taxon>Eukaryota</taxon>
        <taxon>Fungi</taxon>
        <taxon>Dikarya</taxon>
        <taxon>Ascomycota</taxon>
        <taxon>Saccharomycotina</taxon>
        <taxon>Lipomycetes</taxon>
        <taxon>Lipomycetales</taxon>
        <taxon>Lipomycetaceae</taxon>
        <taxon>Lipomyces</taxon>
    </lineage>
</organism>
<accession>A0ACC3TDR4</accession>